<sequence length="618" mass="66413">MSVKHSLRVSLLATVALTLPLSALAQSFEETPYQLDEIIISGSLTPVPASKTGATVEKLDAAAIPDAAVPALTLLDRLPGLSYSSNGGIGSSSSLRIRGLPSAYVATRINGIDVTDMTGNKIAYDFNGLIGFGISSIEVVKGSQSALYGSEAVAGLIDIRTDNAVAPGYNTTVELTAGSDNTYAAGLSTKMESDSGMLYFNLSHMKTDGFTNRPGNDEKDGFEGTNLTFGLEQDLSDVVTVGLTGLYMTSEADFDRSATAPSGYTTNDSKGLRAYTRFDTGMVQHEIGVSLFDIDRSDPLAPVGYTRDFSGKRRSVDYLGSAELSAASTLSFGLEYTEEDFTLNDLQAGGSLTETKGGDDTFSAKAEWLLAPMDTLDLSVALRYDDHSDFGDHISGRLAAAWEVAPDWTLRAVLGTGFRAPSLYERYSSYGKEDLKEETSQSAELGLERRFSDTDFLKGTLFYTEIEDRIDYDFATSTYNQVKGTTTSKGVELSGQYAFSDRISLFGNYTYTDAKTAGARAERVPRHDLVVGIDALLNDRISGQFTVQYVADVVPSAYAPADHKVGDYTLVNAGMTYKLNDATALSLRIENLTDEDYETAGGYNTPGRSAYLGLKASF</sequence>
<dbReference type="PANTHER" id="PTHR30069">
    <property type="entry name" value="TONB-DEPENDENT OUTER MEMBRANE RECEPTOR"/>
    <property type="match status" value="1"/>
</dbReference>
<dbReference type="InterPro" id="IPR036942">
    <property type="entry name" value="Beta-barrel_TonB_sf"/>
</dbReference>
<keyword evidence="6" id="KW-0406">Ion transport</keyword>
<dbReference type="CDD" id="cd01347">
    <property type="entry name" value="ligand_gated_channel"/>
    <property type="match status" value="1"/>
</dbReference>
<evidence type="ECO:0000256" key="11">
    <source>
        <dbReference type="PROSITE-ProRule" id="PRU10144"/>
    </source>
</evidence>
<comment type="similarity">
    <text evidence="10 12">Belongs to the TonB-dependent receptor family.</text>
</comment>
<dbReference type="KEGG" id="ceh:CEW89_17190"/>
<dbReference type="AlphaFoldDB" id="A0A291GGD7"/>
<dbReference type="EMBL" id="CP022196">
    <property type="protein sequence ID" value="ATG49150.1"/>
    <property type="molecule type" value="Genomic_DNA"/>
</dbReference>
<dbReference type="InterPro" id="IPR012910">
    <property type="entry name" value="Plug_dom"/>
</dbReference>
<gene>
    <name evidence="16" type="ORF">CEW89_17190</name>
</gene>
<evidence type="ECO:0000256" key="7">
    <source>
        <dbReference type="ARBA" id="ARBA00023077"/>
    </source>
</evidence>
<dbReference type="GO" id="GO:0044718">
    <property type="term" value="P:siderophore transmembrane transport"/>
    <property type="evidence" value="ECO:0007669"/>
    <property type="project" value="TreeGrafter"/>
</dbReference>
<feature type="domain" description="TonB-dependent receptor plug" evidence="15">
    <location>
        <begin position="50"/>
        <end position="155"/>
    </location>
</feature>
<evidence type="ECO:0000256" key="13">
    <source>
        <dbReference type="SAM" id="SignalP"/>
    </source>
</evidence>
<keyword evidence="8 10" id="KW-0472">Membrane</keyword>
<proteinExistence type="inferred from homology"/>
<dbReference type="Pfam" id="PF07715">
    <property type="entry name" value="Plug"/>
    <property type="match status" value="1"/>
</dbReference>
<dbReference type="SUPFAM" id="SSF56935">
    <property type="entry name" value="Porins"/>
    <property type="match status" value="1"/>
</dbReference>
<dbReference type="InterPro" id="IPR010917">
    <property type="entry name" value="TonB_rcpt_CS"/>
</dbReference>
<reference evidence="16 17" key="1">
    <citation type="submission" date="2017-06" db="EMBL/GenBank/DDBJ databases">
        <title>Celeribacter sp. TSPH2 complete genome sequence.</title>
        <authorList>
            <person name="Woo J.-H."/>
            <person name="Kim H.-S."/>
        </authorList>
    </citation>
    <scope>NUCLEOTIDE SEQUENCE [LARGE SCALE GENOMIC DNA]</scope>
    <source>
        <strain evidence="16 17">TSPH2</strain>
    </source>
</reference>
<feature type="short sequence motif" description="TonB C-terminal box" evidence="11">
    <location>
        <begin position="601"/>
        <end position="618"/>
    </location>
</feature>
<keyword evidence="17" id="KW-1185">Reference proteome</keyword>
<comment type="subcellular location">
    <subcellularLocation>
        <location evidence="1 10">Cell outer membrane</location>
        <topology evidence="1 10">Multi-pass membrane protein</topology>
    </subcellularLocation>
</comment>
<dbReference type="InterPro" id="IPR037066">
    <property type="entry name" value="Plug_dom_sf"/>
</dbReference>
<keyword evidence="4 10" id="KW-0812">Transmembrane</keyword>
<dbReference type="Gene3D" id="2.40.170.20">
    <property type="entry name" value="TonB-dependent receptor, beta-barrel domain"/>
    <property type="match status" value="1"/>
</dbReference>
<protein>
    <recommendedName>
        <fullName evidence="18">TonB-dependent receptor</fullName>
    </recommendedName>
</protein>
<evidence type="ECO:0000256" key="5">
    <source>
        <dbReference type="ARBA" id="ARBA00022729"/>
    </source>
</evidence>
<dbReference type="GO" id="GO:0009279">
    <property type="term" value="C:cell outer membrane"/>
    <property type="evidence" value="ECO:0007669"/>
    <property type="project" value="UniProtKB-SubCell"/>
</dbReference>
<feature type="signal peptide" evidence="13">
    <location>
        <begin position="1"/>
        <end position="25"/>
    </location>
</feature>
<evidence type="ECO:0000259" key="15">
    <source>
        <dbReference type="Pfam" id="PF07715"/>
    </source>
</evidence>
<evidence type="ECO:0000256" key="3">
    <source>
        <dbReference type="ARBA" id="ARBA00022452"/>
    </source>
</evidence>
<evidence type="ECO:0000256" key="8">
    <source>
        <dbReference type="ARBA" id="ARBA00023136"/>
    </source>
</evidence>
<evidence type="ECO:0000256" key="2">
    <source>
        <dbReference type="ARBA" id="ARBA00022448"/>
    </source>
</evidence>
<feature type="chain" id="PRO_5012968226" description="TonB-dependent receptor" evidence="13">
    <location>
        <begin position="26"/>
        <end position="618"/>
    </location>
</feature>
<dbReference type="PROSITE" id="PS01156">
    <property type="entry name" value="TONB_DEPENDENT_REC_2"/>
    <property type="match status" value="1"/>
</dbReference>
<evidence type="ECO:0000313" key="16">
    <source>
        <dbReference type="EMBL" id="ATG49150.1"/>
    </source>
</evidence>
<dbReference type="Pfam" id="PF00593">
    <property type="entry name" value="TonB_dep_Rec_b-barrel"/>
    <property type="match status" value="1"/>
</dbReference>
<dbReference type="Proteomes" id="UP000217935">
    <property type="component" value="Chromosome"/>
</dbReference>
<dbReference type="STRING" id="1758178.GCA_001550095_01104"/>
<evidence type="ECO:0000313" key="17">
    <source>
        <dbReference type="Proteomes" id="UP000217935"/>
    </source>
</evidence>
<keyword evidence="7 12" id="KW-0798">TonB box</keyword>
<keyword evidence="5 13" id="KW-0732">Signal</keyword>
<feature type="domain" description="TonB-dependent receptor-like beta-barrel" evidence="14">
    <location>
        <begin position="206"/>
        <end position="592"/>
    </location>
</feature>
<accession>A0A291GGD7</accession>
<dbReference type="PANTHER" id="PTHR30069:SF53">
    <property type="entry name" value="COLICIN I RECEPTOR-RELATED"/>
    <property type="match status" value="1"/>
</dbReference>
<dbReference type="InterPro" id="IPR039426">
    <property type="entry name" value="TonB-dep_rcpt-like"/>
</dbReference>
<evidence type="ECO:0000256" key="12">
    <source>
        <dbReference type="RuleBase" id="RU003357"/>
    </source>
</evidence>
<evidence type="ECO:0000256" key="10">
    <source>
        <dbReference type="PROSITE-ProRule" id="PRU01360"/>
    </source>
</evidence>
<evidence type="ECO:0000256" key="9">
    <source>
        <dbReference type="ARBA" id="ARBA00023237"/>
    </source>
</evidence>
<evidence type="ECO:0008006" key="18">
    <source>
        <dbReference type="Google" id="ProtNLM"/>
    </source>
</evidence>
<keyword evidence="3 10" id="KW-1134">Transmembrane beta strand</keyword>
<dbReference type="GO" id="GO:0015344">
    <property type="term" value="F:siderophore uptake transmembrane transporter activity"/>
    <property type="evidence" value="ECO:0007669"/>
    <property type="project" value="TreeGrafter"/>
</dbReference>
<name>A0A291GGD7_9RHOB</name>
<dbReference type="PROSITE" id="PS52016">
    <property type="entry name" value="TONB_DEPENDENT_REC_3"/>
    <property type="match status" value="1"/>
</dbReference>
<dbReference type="InterPro" id="IPR000531">
    <property type="entry name" value="Beta-barrel_TonB"/>
</dbReference>
<dbReference type="RefSeq" id="WP_096806722.1">
    <property type="nucleotide sequence ID" value="NZ_CP022196.1"/>
</dbReference>
<dbReference type="OrthoDB" id="9760333at2"/>
<keyword evidence="2 10" id="KW-0813">Transport</keyword>
<evidence type="ECO:0000256" key="6">
    <source>
        <dbReference type="ARBA" id="ARBA00023065"/>
    </source>
</evidence>
<dbReference type="Gene3D" id="2.170.130.10">
    <property type="entry name" value="TonB-dependent receptor, plug domain"/>
    <property type="match status" value="1"/>
</dbReference>
<keyword evidence="9 10" id="KW-0998">Cell outer membrane</keyword>
<evidence type="ECO:0000256" key="1">
    <source>
        <dbReference type="ARBA" id="ARBA00004571"/>
    </source>
</evidence>
<evidence type="ECO:0000256" key="4">
    <source>
        <dbReference type="ARBA" id="ARBA00022692"/>
    </source>
</evidence>
<evidence type="ECO:0000259" key="14">
    <source>
        <dbReference type="Pfam" id="PF00593"/>
    </source>
</evidence>
<organism evidence="16 17">
    <name type="scientific">Celeribacter ethanolicus</name>
    <dbReference type="NCBI Taxonomy" id="1758178"/>
    <lineage>
        <taxon>Bacteria</taxon>
        <taxon>Pseudomonadati</taxon>
        <taxon>Pseudomonadota</taxon>
        <taxon>Alphaproteobacteria</taxon>
        <taxon>Rhodobacterales</taxon>
        <taxon>Roseobacteraceae</taxon>
        <taxon>Celeribacter</taxon>
    </lineage>
</organism>